<reference evidence="7" key="1">
    <citation type="journal article" date="2021" name="Nat. Commun.">
        <title>Genetic determinants of endophytism in the Arabidopsis root mycobiome.</title>
        <authorList>
            <person name="Mesny F."/>
            <person name="Miyauchi S."/>
            <person name="Thiergart T."/>
            <person name="Pickel B."/>
            <person name="Atanasova L."/>
            <person name="Karlsson M."/>
            <person name="Huettel B."/>
            <person name="Barry K.W."/>
            <person name="Haridas S."/>
            <person name="Chen C."/>
            <person name="Bauer D."/>
            <person name="Andreopoulos W."/>
            <person name="Pangilinan J."/>
            <person name="LaButti K."/>
            <person name="Riley R."/>
            <person name="Lipzen A."/>
            <person name="Clum A."/>
            <person name="Drula E."/>
            <person name="Henrissat B."/>
            <person name="Kohler A."/>
            <person name="Grigoriev I.V."/>
            <person name="Martin F.M."/>
            <person name="Hacquard S."/>
        </authorList>
    </citation>
    <scope>NUCLEOTIDE SEQUENCE</scope>
    <source>
        <strain evidence="7">MPI-CAGE-CH-0230</strain>
    </source>
</reference>
<dbReference type="Proteomes" id="UP000756346">
    <property type="component" value="Unassembled WGS sequence"/>
</dbReference>
<dbReference type="PROSITE" id="PS00658">
    <property type="entry name" value="FORK_HEAD_2"/>
    <property type="match status" value="1"/>
</dbReference>
<feature type="DNA-binding region" description="Fork-head" evidence="4">
    <location>
        <begin position="204"/>
        <end position="299"/>
    </location>
</feature>
<keyword evidence="2 4" id="KW-0238">DNA-binding</keyword>
<dbReference type="Pfam" id="PF00250">
    <property type="entry name" value="Forkhead"/>
    <property type="match status" value="1"/>
</dbReference>
<dbReference type="SUPFAM" id="SSF46785">
    <property type="entry name" value="Winged helix' DNA-binding domain"/>
    <property type="match status" value="1"/>
</dbReference>
<evidence type="ECO:0000256" key="1">
    <source>
        <dbReference type="ARBA" id="ARBA00004123"/>
    </source>
</evidence>
<dbReference type="SMART" id="SM00339">
    <property type="entry name" value="FH"/>
    <property type="match status" value="1"/>
</dbReference>
<evidence type="ECO:0000256" key="3">
    <source>
        <dbReference type="ARBA" id="ARBA00023242"/>
    </source>
</evidence>
<dbReference type="PANTHER" id="PTHR11829:SF343">
    <property type="entry name" value="FORK-HEAD DOMAIN-CONTAINING PROTEIN"/>
    <property type="match status" value="1"/>
</dbReference>
<dbReference type="GO" id="GO:0005634">
    <property type="term" value="C:nucleus"/>
    <property type="evidence" value="ECO:0007669"/>
    <property type="project" value="UniProtKB-SubCell"/>
</dbReference>
<feature type="region of interest" description="Disordered" evidence="5">
    <location>
        <begin position="730"/>
        <end position="752"/>
    </location>
</feature>
<dbReference type="PROSITE" id="PS50039">
    <property type="entry name" value="FORK_HEAD_3"/>
    <property type="match status" value="1"/>
</dbReference>
<evidence type="ECO:0000259" key="6">
    <source>
        <dbReference type="PROSITE" id="PS50039"/>
    </source>
</evidence>
<dbReference type="RefSeq" id="XP_046016775.1">
    <property type="nucleotide sequence ID" value="XM_046163220.1"/>
</dbReference>
<accession>A0A9P8YEA8</accession>
<evidence type="ECO:0000256" key="2">
    <source>
        <dbReference type="ARBA" id="ARBA00023125"/>
    </source>
</evidence>
<evidence type="ECO:0000256" key="4">
    <source>
        <dbReference type="PROSITE-ProRule" id="PRU00089"/>
    </source>
</evidence>
<feature type="region of interest" description="Disordered" evidence="5">
    <location>
        <begin position="1"/>
        <end position="88"/>
    </location>
</feature>
<dbReference type="FunFam" id="1.10.10.10:FF:000260">
    <property type="entry name" value="Forkhead transcription factor (Sep1)"/>
    <property type="match status" value="1"/>
</dbReference>
<feature type="region of interest" description="Disordered" evidence="5">
    <location>
        <begin position="355"/>
        <end position="435"/>
    </location>
</feature>
<feature type="compositionally biased region" description="Basic and acidic residues" evidence="5">
    <location>
        <begin position="371"/>
        <end position="384"/>
    </location>
</feature>
<comment type="caution">
    <text evidence="7">The sequence shown here is derived from an EMBL/GenBank/DDBJ whole genome shotgun (WGS) entry which is preliminary data.</text>
</comment>
<dbReference type="PANTHER" id="PTHR11829">
    <property type="entry name" value="FORKHEAD BOX PROTEIN"/>
    <property type="match status" value="1"/>
</dbReference>
<dbReference type="EMBL" id="JAGTJQ010000002">
    <property type="protein sequence ID" value="KAH7037654.1"/>
    <property type="molecule type" value="Genomic_DNA"/>
</dbReference>
<evidence type="ECO:0000256" key="5">
    <source>
        <dbReference type="SAM" id="MobiDB-lite"/>
    </source>
</evidence>
<dbReference type="PRINTS" id="PR00053">
    <property type="entry name" value="FORKHEAD"/>
</dbReference>
<sequence length="752" mass="81894">MAKPTRLAANSEPLHIFQDDFANHPTPSISRAPMPSVGKPTSPRRALSSTDANALFQPPNGFQKQAGSPYKPNGQPRTMPLAPLGQSQSNKLNSVSIFPPSEGVRGSTDSLPKKQPLMSRFKTVAQKPSMESTVNFGKENMQPTLYPAPPTFNVNLENFYPKVPAKRGLMEAAPIKDSRPAKKTKVEDGFSLETMPMLADDGTKPNHSYAQLIGMAILRAPQRRLTLAQIYKWISDSYSFYKADDAGWQNSIRHNLSLNKAFVKQERPKDDPGKGNYWVIEPGMELQFTKEKTTKKAATGAENVPVMSVASRLEPAQVEHTVYQAGLPSLPPVLPMQSLQSHNGLSLQAAPLPAPEVSSDATIPMSDNAAPEDHTIKQQEHDLPNDSSYSPLPAIMHSSPPIPRHMEPRSNTPPPVSRGPWSSQSRKHKRKYASMDASLDDSGYISSLDSSVMRSNQAGRLLTSEADRPRSKRSRAGGRAEEEIARLRASSYDSPTRGRSHGGAPPSSSPLRQQNDGIGQMLPPLTPAVKFKKPLKPPASVSPNTNLRLHRDKVNHMLNSPLRRVSNMSEDLPWSPAFRLDDSLFSVNDFMADPVDFDIFDDAAFDNFFSAVDTTGSPVKRPVKRARIERTTSADALGEITKSASNKAITSAPFLKAPTPPLGLDFETPSKAFEGLSSPMKAFLQSPTAAKAAPTSKGQWTGIEDICTQLFEDDPDDGALDILQGFEKIGSNQSAAGPSSKPAFGRSYTSAF</sequence>
<dbReference type="GO" id="GO:0000978">
    <property type="term" value="F:RNA polymerase II cis-regulatory region sequence-specific DNA binding"/>
    <property type="evidence" value="ECO:0007669"/>
    <property type="project" value="TreeGrafter"/>
</dbReference>
<keyword evidence="8" id="KW-1185">Reference proteome</keyword>
<feature type="region of interest" description="Disordered" evidence="5">
    <location>
        <begin position="456"/>
        <end position="529"/>
    </location>
</feature>
<comment type="subcellular location">
    <subcellularLocation>
        <location evidence="1 4">Nucleus</location>
    </subcellularLocation>
</comment>
<dbReference type="OrthoDB" id="5954824at2759"/>
<dbReference type="InterPro" id="IPR001766">
    <property type="entry name" value="Fork_head_dom"/>
</dbReference>
<dbReference type="GeneID" id="70192766"/>
<dbReference type="InterPro" id="IPR030456">
    <property type="entry name" value="TF_fork_head_CS_2"/>
</dbReference>
<proteinExistence type="predicted"/>
<dbReference type="InterPro" id="IPR036388">
    <property type="entry name" value="WH-like_DNA-bd_sf"/>
</dbReference>
<organism evidence="7 8">
    <name type="scientific">Microdochium trichocladiopsis</name>
    <dbReference type="NCBI Taxonomy" id="1682393"/>
    <lineage>
        <taxon>Eukaryota</taxon>
        <taxon>Fungi</taxon>
        <taxon>Dikarya</taxon>
        <taxon>Ascomycota</taxon>
        <taxon>Pezizomycotina</taxon>
        <taxon>Sordariomycetes</taxon>
        <taxon>Xylariomycetidae</taxon>
        <taxon>Xylariales</taxon>
        <taxon>Microdochiaceae</taxon>
        <taxon>Microdochium</taxon>
    </lineage>
</organism>
<dbReference type="Gene3D" id="1.10.10.10">
    <property type="entry name" value="Winged helix-like DNA-binding domain superfamily/Winged helix DNA-binding domain"/>
    <property type="match status" value="1"/>
</dbReference>
<dbReference type="InterPro" id="IPR036390">
    <property type="entry name" value="WH_DNA-bd_sf"/>
</dbReference>
<dbReference type="GO" id="GO:0001228">
    <property type="term" value="F:DNA-binding transcription activator activity, RNA polymerase II-specific"/>
    <property type="evidence" value="ECO:0007669"/>
    <property type="project" value="UniProtKB-ARBA"/>
</dbReference>
<gene>
    <name evidence="7" type="ORF">B0I36DRAFT_69323</name>
</gene>
<dbReference type="AlphaFoldDB" id="A0A9P8YEA8"/>
<dbReference type="CDD" id="cd00059">
    <property type="entry name" value="FH_FOX"/>
    <property type="match status" value="1"/>
</dbReference>
<dbReference type="InterPro" id="IPR050211">
    <property type="entry name" value="FOX_domain-containing"/>
</dbReference>
<evidence type="ECO:0000313" key="7">
    <source>
        <dbReference type="EMBL" id="KAH7037654.1"/>
    </source>
</evidence>
<protein>
    <recommendedName>
        <fullName evidence="6">Fork-head domain-containing protein</fullName>
    </recommendedName>
</protein>
<feature type="domain" description="Fork-head" evidence="6">
    <location>
        <begin position="204"/>
        <end position="299"/>
    </location>
</feature>
<name>A0A9P8YEA8_9PEZI</name>
<keyword evidence="3 4" id="KW-0539">Nucleus</keyword>
<evidence type="ECO:0000313" key="8">
    <source>
        <dbReference type="Proteomes" id="UP000756346"/>
    </source>
</evidence>